<feature type="transmembrane region" description="Helical" evidence="1">
    <location>
        <begin position="36"/>
        <end position="56"/>
    </location>
</feature>
<evidence type="ECO:0000313" key="3">
    <source>
        <dbReference type="Proteomes" id="UP000198956"/>
    </source>
</evidence>
<keyword evidence="1" id="KW-1133">Transmembrane helix</keyword>
<dbReference type="EMBL" id="FNDE01000078">
    <property type="protein sequence ID" value="SDH84455.1"/>
    <property type="molecule type" value="Genomic_DNA"/>
</dbReference>
<evidence type="ECO:0000256" key="1">
    <source>
        <dbReference type="SAM" id="Phobius"/>
    </source>
</evidence>
<gene>
    <name evidence="2" type="ORF">SAMN04489735_10782</name>
</gene>
<dbReference type="Proteomes" id="UP000198956">
    <property type="component" value="Unassembled WGS sequence"/>
</dbReference>
<protein>
    <submittedName>
        <fullName evidence="2">Uncharacterized protein</fullName>
    </submittedName>
</protein>
<name>A0A1G8FQS3_ANETH</name>
<reference evidence="2 3" key="1">
    <citation type="submission" date="2016-10" db="EMBL/GenBank/DDBJ databases">
        <authorList>
            <person name="de Groot N.N."/>
        </authorList>
    </citation>
    <scope>NUCLEOTIDE SEQUENCE [LARGE SCALE GENOMIC DNA]</scope>
    <source>
        <strain evidence="2 3">L 420-91</strain>
    </source>
</reference>
<evidence type="ECO:0000313" key="2">
    <source>
        <dbReference type="EMBL" id="SDH84455.1"/>
    </source>
</evidence>
<keyword evidence="1" id="KW-0812">Transmembrane</keyword>
<keyword evidence="1" id="KW-0472">Membrane</keyword>
<organism evidence="2 3">
    <name type="scientific">Aneurinibacillus thermoaerophilus</name>
    <dbReference type="NCBI Taxonomy" id="143495"/>
    <lineage>
        <taxon>Bacteria</taxon>
        <taxon>Bacillati</taxon>
        <taxon>Bacillota</taxon>
        <taxon>Bacilli</taxon>
        <taxon>Bacillales</taxon>
        <taxon>Paenibacillaceae</taxon>
        <taxon>Aneurinibacillus group</taxon>
        <taxon>Aneurinibacillus</taxon>
    </lineage>
</organism>
<proteinExistence type="predicted"/>
<sequence length="60" mass="6502">MLVLSFLAGIAKFLFGGIAIWAVFRLRSLRRSIGCGTEKLGAGFALVVSLVILMLLESKF</sequence>
<dbReference type="AlphaFoldDB" id="A0A1G8FQS3"/>
<accession>A0A1G8FQS3</accession>
<feature type="transmembrane region" description="Helical" evidence="1">
    <location>
        <begin position="6"/>
        <end position="24"/>
    </location>
</feature>